<comment type="similarity">
    <text evidence="2">Belongs to the MUB1/samB family.</text>
</comment>
<dbReference type="Gene3D" id="6.10.140.2220">
    <property type="match status" value="1"/>
</dbReference>
<comment type="subcellular location">
    <subcellularLocation>
        <location evidence="1">Cytoplasm</location>
    </subcellularLocation>
</comment>
<evidence type="ECO:0000256" key="1">
    <source>
        <dbReference type="ARBA" id="ARBA00004496"/>
    </source>
</evidence>
<feature type="region of interest" description="Disordered" evidence="11">
    <location>
        <begin position="136"/>
        <end position="165"/>
    </location>
</feature>
<dbReference type="AlphaFoldDB" id="A0AAI8VNF9"/>
<reference evidence="13" key="1">
    <citation type="submission" date="2023-10" db="EMBL/GenBank/DDBJ databases">
        <authorList>
            <person name="Hackl T."/>
        </authorList>
    </citation>
    <scope>NUCLEOTIDE SEQUENCE</scope>
</reference>
<evidence type="ECO:0000256" key="10">
    <source>
        <dbReference type="PROSITE-ProRule" id="PRU00134"/>
    </source>
</evidence>
<keyword evidence="14" id="KW-1185">Reference proteome</keyword>
<dbReference type="Proteomes" id="UP001295740">
    <property type="component" value="Unassembled WGS sequence"/>
</dbReference>
<evidence type="ECO:0000256" key="5">
    <source>
        <dbReference type="ARBA" id="ARBA00022723"/>
    </source>
</evidence>
<dbReference type="GO" id="GO:0005737">
    <property type="term" value="C:cytoplasm"/>
    <property type="evidence" value="ECO:0007669"/>
    <property type="project" value="UniProtKB-SubCell"/>
</dbReference>
<dbReference type="GO" id="GO:0008270">
    <property type="term" value="F:zinc ion binding"/>
    <property type="evidence" value="ECO:0007669"/>
    <property type="project" value="UniProtKB-KW"/>
</dbReference>
<keyword evidence="6 10" id="KW-0863">Zinc-finger</keyword>
<name>A0AAI8VNF9_9PEZI</name>
<dbReference type="GO" id="GO:1990304">
    <property type="term" value="C:MUB1-RAD6-UBR2 ubiquitin ligase complex"/>
    <property type="evidence" value="ECO:0007669"/>
    <property type="project" value="TreeGrafter"/>
</dbReference>
<dbReference type="Pfam" id="PF01753">
    <property type="entry name" value="zf-MYND"/>
    <property type="match status" value="1"/>
</dbReference>
<dbReference type="GO" id="GO:0006511">
    <property type="term" value="P:ubiquitin-dependent protein catabolic process"/>
    <property type="evidence" value="ECO:0007669"/>
    <property type="project" value="TreeGrafter"/>
</dbReference>
<accession>A0AAI8VNF9</accession>
<evidence type="ECO:0000313" key="14">
    <source>
        <dbReference type="Proteomes" id="UP001295740"/>
    </source>
</evidence>
<dbReference type="InterPro" id="IPR002893">
    <property type="entry name" value="Znf_MYND"/>
</dbReference>
<comment type="caution">
    <text evidence="13">The sequence shown here is derived from an EMBL/GenBank/DDBJ whole genome shotgun (WGS) entry which is preliminary data.</text>
</comment>
<feature type="domain" description="MYND-type" evidence="12">
    <location>
        <begin position="580"/>
        <end position="621"/>
    </location>
</feature>
<dbReference type="GO" id="GO:0007163">
    <property type="term" value="P:establishment or maintenance of cell polarity"/>
    <property type="evidence" value="ECO:0007669"/>
    <property type="project" value="TreeGrafter"/>
</dbReference>
<keyword evidence="5" id="KW-0479">Metal-binding</keyword>
<comment type="function">
    <text evidence="8">Involved in determination of the onset of polarized growth and morphogenesis. Plays a role in the regulation of branching in hyphae and spore formation.</text>
</comment>
<dbReference type="EMBL" id="CAUWAG010000010">
    <property type="protein sequence ID" value="CAJ2507822.1"/>
    <property type="molecule type" value="Genomic_DNA"/>
</dbReference>
<dbReference type="PROSITE" id="PS50865">
    <property type="entry name" value="ZF_MYND_2"/>
    <property type="match status" value="1"/>
</dbReference>
<keyword evidence="4" id="KW-0963">Cytoplasm</keyword>
<feature type="compositionally biased region" description="Basic residues" evidence="11">
    <location>
        <begin position="226"/>
        <end position="242"/>
    </location>
</feature>
<feature type="region of interest" description="Disordered" evidence="11">
    <location>
        <begin position="286"/>
        <end position="364"/>
    </location>
</feature>
<evidence type="ECO:0000256" key="3">
    <source>
        <dbReference type="ARBA" id="ARBA00019873"/>
    </source>
</evidence>
<gene>
    <name evidence="13" type="ORF">KHLLAP_LOCUS8290</name>
</gene>
<organism evidence="13 14">
    <name type="scientific">Anthostomella pinea</name>
    <dbReference type="NCBI Taxonomy" id="933095"/>
    <lineage>
        <taxon>Eukaryota</taxon>
        <taxon>Fungi</taxon>
        <taxon>Dikarya</taxon>
        <taxon>Ascomycota</taxon>
        <taxon>Pezizomycotina</taxon>
        <taxon>Sordariomycetes</taxon>
        <taxon>Xylariomycetidae</taxon>
        <taxon>Xylariales</taxon>
        <taxon>Xylariaceae</taxon>
        <taxon>Anthostomella</taxon>
    </lineage>
</organism>
<evidence type="ECO:0000256" key="7">
    <source>
        <dbReference type="ARBA" id="ARBA00022833"/>
    </source>
</evidence>
<evidence type="ECO:0000256" key="4">
    <source>
        <dbReference type="ARBA" id="ARBA00022490"/>
    </source>
</evidence>
<feature type="compositionally biased region" description="Low complexity" evidence="11">
    <location>
        <begin position="196"/>
        <end position="215"/>
    </location>
</feature>
<evidence type="ECO:0000256" key="6">
    <source>
        <dbReference type="ARBA" id="ARBA00022771"/>
    </source>
</evidence>
<dbReference type="PANTHER" id="PTHR47442">
    <property type="entry name" value="MYND-TYPE ZINC FINGER PROTEIN MUB1"/>
    <property type="match status" value="1"/>
</dbReference>
<dbReference type="PANTHER" id="PTHR47442:SF1">
    <property type="entry name" value="MYND-TYPE ZINC FINGER PROTEIN MUB1"/>
    <property type="match status" value="1"/>
</dbReference>
<feature type="compositionally biased region" description="Polar residues" evidence="11">
    <location>
        <begin position="245"/>
        <end position="258"/>
    </location>
</feature>
<feature type="region of interest" description="Disordered" evidence="11">
    <location>
        <begin position="196"/>
        <end position="258"/>
    </location>
</feature>
<protein>
    <recommendedName>
        <fullName evidence="3">MYND-type zinc finger protein samB</fullName>
    </recommendedName>
    <alternativeName>
        <fullName evidence="9">Suppressor of anucleate metulae protein B</fullName>
    </alternativeName>
</protein>
<dbReference type="InterPro" id="IPR051664">
    <property type="entry name" value="MYND-type_zinc_finger"/>
</dbReference>
<feature type="compositionally biased region" description="Pro residues" evidence="11">
    <location>
        <begin position="299"/>
        <end position="308"/>
    </location>
</feature>
<evidence type="ECO:0000313" key="13">
    <source>
        <dbReference type="EMBL" id="CAJ2507822.1"/>
    </source>
</evidence>
<evidence type="ECO:0000256" key="2">
    <source>
        <dbReference type="ARBA" id="ARBA00010655"/>
    </source>
</evidence>
<feature type="region of interest" description="Disordered" evidence="11">
    <location>
        <begin position="378"/>
        <end position="428"/>
    </location>
</feature>
<dbReference type="FunFam" id="6.10.140.2220:FF:000003">
    <property type="entry name" value="MYND-type zinc finger protein"/>
    <property type="match status" value="1"/>
</dbReference>
<keyword evidence="7" id="KW-0862">Zinc</keyword>
<evidence type="ECO:0000256" key="11">
    <source>
        <dbReference type="SAM" id="MobiDB-lite"/>
    </source>
</evidence>
<evidence type="ECO:0000256" key="8">
    <source>
        <dbReference type="ARBA" id="ARBA00025097"/>
    </source>
</evidence>
<dbReference type="SUPFAM" id="SSF144232">
    <property type="entry name" value="HIT/MYND zinc finger-like"/>
    <property type="match status" value="1"/>
</dbReference>
<evidence type="ECO:0000256" key="9">
    <source>
        <dbReference type="ARBA" id="ARBA00031540"/>
    </source>
</evidence>
<proteinExistence type="inferred from homology"/>
<sequence length="626" mass="70032">MREVNFSIPNVNKASVGITTALYDRRALDCTSTLPLINSLNHLAYLTTSSARIRDILTVDGGIERLVCILKQGRSKDMMDMWKWNLAFQCVVNIGVRGTENVRTRVVEADMVPVIATILDNYIKVIDKCREKAEEAKQKQIADHHHRHPSHSHRDSTKSSSFTNRPSRLDIEQRAFRRQAPPPSIDVSAATFASTSASAESSNAEAGPSVPSFPVTSPPDRPSFSSHRHHHHHHHHHHHRHESRQSVAAPSRPGSQPLATAVPTMEAIDGFIRPVRDIDRLPSMVPVFHPNLGSQPASPTTPLPPPQTRSPTVRPTSVLGPNGRSRRRPSIRHQNSTTDTDDLNTDSVQSDESGDAEMSGTADITPTVGFQDMAMEEGDSTLGGTALDLTTPTVSEIPDAGTFNITHRTPMDGSVPNNTTTPGPAMGLSPHRPIVATPQPSLPTHASLPRYLLDRPLPPNPQMLAAMPREEDVLMSLQLLAYVSKYCNLRSYFQQSHLVPRLKIGKELQLLDGDHVTLESLGKREYEEEYLLPNDFNIFPLVEKFTVRYHSTDMQYWAGVVMRNLCRKDDTRGGIRQCAYYQCGKWEEFTRQFAKCRRCRRTKYCSKECQKSAWAFHRHWCVAASQ</sequence>
<evidence type="ECO:0000259" key="12">
    <source>
        <dbReference type="PROSITE" id="PS50865"/>
    </source>
</evidence>